<dbReference type="AlphaFoldDB" id="A0A1H9REH4"/>
<name>A0A1H9REH4_BUTFI</name>
<dbReference type="PANTHER" id="PTHR40448:SF1">
    <property type="entry name" value="TWO-COMPONENT SENSOR HISTIDINE KINASE"/>
    <property type="match status" value="1"/>
</dbReference>
<feature type="transmembrane region" description="Helical" evidence="1">
    <location>
        <begin position="71"/>
        <end position="89"/>
    </location>
</feature>
<accession>A0A1H9REH4</accession>
<keyword evidence="1" id="KW-0472">Membrane</keyword>
<feature type="transmembrane region" description="Helical" evidence="1">
    <location>
        <begin position="181"/>
        <end position="202"/>
    </location>
</feature>
<sequence>MLSNLADMSIYQIIAELIEIPCRIVLLFVLWNRFVPLFSRGSRKDKNKVLVLAMIVTAAEVLRWCMFTDGFPIWMLTLCGIPLLYACLYKRERIPETLFSLILFVNLRYLSFFAVNSIMNAVSKRMMSGVEMAEDVETFVSSRVDILSLLSEGIYIVILLIEILPIIWFVKRPEKMRWMELCYLSVMNIAGIILTRIMMGIAVLDTADGSIILLDEKPQLLWLLPLVAILLYFGELSAILIWQRYCEFRRRSELHLARSLEEEAIRRRLDDTEHYYEQVRKVRHEMANHMTNIRGLAEQGLNVELCRYITDIDDTIRSVEMRYNTGDPVTDVVVNDRVRKAEENGIAFSTNFAYSSSWGIAVYDLSIVLSNILDNALKAAGSASNELKYINMKMIDRENVILLVCENGVNLSVAPPRDMNDIWHGIGLKNVEDIAERYDGTVNIKRDDSVYKISVLLKKCPSVT</sequence>
<evidence type="ECO:0000313" key="3">
    <source>
        <dbReference type="EMBL" id="SER71180.1"/>
    </source>
</evidence>
<gene>
    <name evidence="3" type="ORF">SAMN04487884_109136</name>
</gene>
<dbReference type="InterPro" id="IPR032834">
    <property type="entry name" value="NatK-like_C"/>
</dbReference>
<feature type="transmembrane region" description="Helical" evidence="1">
    <location>
        <begin position="101"/>
        <end position="122"/>
    </location>
</feature>
<dbReference type="Gene3D" id="3.30.565.10">
    <property type="entry name" value="Histidine kinase-like ATPase, C-terminal domain"/>
    <property type="match status" value="1"/>
</dbReference>
<evidence type="ECO:0000259" key="2">
    <source>
        <dbReference type="Pfam" id="PF14501"/>
    </source>
</evidence>
<keyword evidence="1" id="KW-0812">Transmembrane</keyword>
<feature type="domain" description="Sensor histidine kinase NatK-like C-terminal" evidence="2">
    <location>
        <begin position="362"/>
        <end position="457"/>
    </location>
</feature>
<dbReference type="PANTHER" id="PTHR40448">
    <property type="entry name" value="TWO-COMPONENT SENSOR HISTIDINE KINASE"/>
    <property type="match status" value="1"/>
</dbReference>
<dbReference type="InterPro" id="IPR036890">
    <property type="entry name" value="HATPase_C_sf"/>
</dbReference>
<keyword evidence="1" id="KW-1133">Transmembrane helix</keyword>
<proteinExistence type="predicted"/>
<dbReference type="Proteomes" id="UP000182584">
    <property type="component" value="Unassembled WGS sequence"/>
</dbReference>
<dbReference type="EMBL" id="FOGJ01000009">
    <property type="protein sequence ID" value="SER71180.1"/>
    <property type="molecule type" value="Genomic_DNA"/>
</dbReference>
<feature type="transmembrane region" description="Helical" evidence="1">
    <location>
        <begin position="12"/>
        <end position="35"/>
    </location>
</feature>
<organism evidence="3 4">
    <name type="scientific">Butyrivibrio fibrisolvens</name>
    <dbReference type="NCBI Taxonomy" id="831"/>
    <lineage>
        <taxon>Bacteria</taxon>
        <taxon>Bacillati</taxon>
        <taxon>Bacillota</taxon>
        <taxon>Clostridia</taxon>
        <taxon>Lachnospirales</taxon>
        <taxon>Lachnospiraceae</taxon>
        <taxon>Butyrivibrio</taxon>
    </lineage>
</organism>
<feature type="transmembrane region" description="Helical" evidence="1">
    <location>
        <begin position="146"/>
        <end position="169"/>
    </location>
</feature>
<dbReference type="OrthoDB" id="9778566at2"/>
<evidence type="ECO:0000313" key="4">
    <source>
        <dbReference type="Proteomes" id="UP000182584"/>
    </source>
</evidence>
<protein>
    <submittedName>
        <fullName evidence="3">GHKL domain-containing protein</fullName>
    </submittedName>
</protein>
<dbReference type="SUPFAM" id="SSF55874">
    <property type="entry name" value="ATPase domain of HSP90 chaperone/DNA topoisomerase II/histidine kinase"/>
    <property type="match status" value="1"/>
</dbReference>
<dbReference type="GO" id="GO:0042802">
    <property type="term" value="F:identical protein binding"/>
    <property type="evidence" value="ECO:0007669"/>
    <property type="project" value="TreeGrafter"/>
</dbReference>
<evidence type="ECO:0000256" key="1">
    <source>
        <dbReference type="SAM" id="Phobius"/>
    </source>
</evidence>
<dbReference type="RefSeq" id="WP_074755736.1">
    <property type="nucleotide sequence ID" value="NZ_FOGJ01000009.1"/>
</dbReference>
<feature type="transmembrane region" description="Helical" evidence="1">
    <location>
        <begin position="222"/>
        <end position="242"/>
    </location>
</feature>
<dbReference type="Pfam" id="PF14501">
    <property type="entry name" value="HATPase_c_5"/>
    <property type="match status" value="1"/>
</dbReference>
<reference evidence="3 4" key="1">
    <citation type="submission" date="2016-10" db="EMBL/GenBank/DDBJ databases">
        <authorList>
            <person name="de Groot N.N."/>
        </authorList>
    </citation>
    <scope>NUCLEOTIDE SEQUENCE [LARGE SCALE GENOMIC DNA]</scope>
    <source>
        <strain evidence="3 4">AR40</strain>
    </source>
</reference>
<feature type="transmembrane region" description="Helical" evidence="1">
    <location>
        <begin position="47"/>
        <end position="65"/>
    </location>
</feature>